<name>A0A0D3BLA8_BRAOL</name>
<dbReference type="OMA" id="NRPEYIS"/>
<dbReference type="STRING" id="109376.A0A0D3BLA8"/>
<dbReference type="AlphaFoldDB" id="A0A0D3BLA8"/>
<dbReference type="EnsemblPlants" id="Bo3g167530.1">
    <property type="protein sequence ID" value="Bo3g167530.1"/>
    <property type="gene ID" value="Bo3g167530"/>
</dbReference>
<reference evidence="1" key="2">
    <citation type="submission" date="2015-03" db="UniProtKB">
        <authorList>
            <consortium name="EnsemblPlants"/>
        </authorList>
    </citation>
    <scope>IDENTIFICATION</scope>
</reference>
<keyword evidence="2" id="KW-1185">Reference proteome</keyword>
<dbReference type="Gramene" id="Bo3g167530.1">
    <property type="protein sequence ID" value="Bo3g167530.1"/>
    <property type="gene ID" value="Bo3g167530"/>
</dbReference>
<dbReference type="CDD" id="cd09272">
    <property type="entry name" value="RNase_HI_RT_Ty1"/>
    <property type="match status" value="1"/>
</dbReference>
<sequence length="126" mass="14517">MATTEAAKHAIWLQEVLEEVTDKSCKMVTIYIDNRSAIALTKNPVFHGRNKHIHKRYHFIRECVENEQIEVEHVSGTEQKGNILTKALGRIKFQEMKELVGVQEVNFKLKGENVDKLKDNLESKLS</sequence>
<accession>A0A0D3BLA8</accession>
<dbReference type="PANTHER" id="PTHR11439">
    <property type="entry name" value="GAG-POL-RELATED RETROTRANSPOSON"/>
    <property type="match status" value="1"/>
</dbReference>
<reference evidence="1 2" key="1">
    <citation type="journal article" date="2014" name="Genome Biol.">
        <title>Transcriptome and methylome profiling reveals relics of genome dominance in the mesopolyploid Brassica oleracea.</title>
        <authorList>
            <person name="Parkin I.A."/>
            <person name="Koh C."/>
            <person name="Tang H."/>
            <person name="Robinson S.J."/>
            <person name="Kagale S."/>
            <person name="Clarke W.E."/>
            <person name="Town C.D."/>
            <person name="Nixon J."/>
            <person name="Krishnakumar V."/>
            <person name="Bidwell S.L."/>
            <person name="Denoeud F."/>
            <person name="Belcram H."/>
            <person name="Links M.G."/>
            <person name="Just J."/>
            <person name="Clarke C."/>
            <person name="Bender T."/>
            <person name="Huebert T."/>
            <person name="Mason A.S."/>
            <person name="Pires J.C."/>
            <person name="Barker G."/>
            <person name="Moore J."/>
            <person name="Walley P.G."/>
            <person name="Manoli S."/>
            <person name="Batley J."/>
            <person name="Edwards D."/>
            <person name="Nelson M.N."/>
            <person name="Wang X."/>
            <person name="Paterson A.H."/>
            <person name="King G."/>
            <person name="Bancroft I."/>
            <person name="Chalhoub B."/>
            <person name="Sharpe A.G."/>
        </authorList>
    </citation>
    <scope>NUCLEOTIDE SEQUENCE</scope>
    <source>
        <strain evidence="1 2">cv. TO1000</strain>
    </source>
</reference>
<dbReference type="PANTHER" id="PTHR11439:SF480">
    <property type="entry name" value="REVERSE TRANSCRIPTASE TY1_COPIA-TYPE DOMAIN-CONTAINING PROTEIN"/>
    <property type="match status" value="1"/>
</dbReference>
<protein>
    <submittedName>
        <fullName evidence="1">Uncharacterized protein</fullName>
    </submittedName>
</protein>
<evidence type="ECO:0000313" key="1">
    <source>
        <dbReference type="EnsemblPlants" id="Bo3g167530.1"/>
    </source>
</evidence>
<dbReference type="Proteomes" id="UP000032141">
    <property type="component" value="Chromosome C3"/>
</dbReference>
<proteinExistence type="predicted"/>
<organism evidence="1 2">
    <name type="scientific">Brassica oleracea var. oleracea</name>
    <dbReference type="NCBI Taxonomy" id="109376"/>
    <lineage>
        <taxon>Eukaryota</taxon>
        <taxon>Viridiplantae</taxon>
        <taxon>Streptophyta</taxon>
        <taxon>Embryophyta</taxon>
        <taxon>Tracheophyta</taxon>
        <taxon>Spermatophyta</taxon>
        <taxon>Magnoliopsida</taxon>
        <taxon>eudicotyledons</taxon>
        <taxon>Gunneridae</taxon>
        <taxon>Pentapetalae</taxon>
        <taxon>rosids</taxon>
        <taxon>malvids</taxon>
        <taxon>Brassicales</taxon>
        <taxon>Brassicaceae</taxon>
        <taxon>Brassiceae</taxon>
        <taxon>Brassica</taxon>
    </lineage>
</organism>
<dbReference type="HOGENOM" id="CLU_001650_6_4_1"/>
<dbReference type="eggNOG" id="KOG0017">
    <property type="taxonomic scope" value="Eukaryota"/>
</dbReference>
<evidence type="ECO:0000313" key="2">
    <source>
        <dbReference type="Proteomes" id="UP000032141"/>
    </source>
</evidence>